<name>A0AAE3L484_9GAMM</name>
<dbReference type="EC" id="2.7.1.49" evidence="2"/>
<keyword evidence="4" id="KW-0808">Transferase</keyword>
<organism evidence="4 5">
    <name type="scientific">Methylohalomonas lacus</name>
    <dbReference type="NCBI Taxonomy" id="398773"/>
    <lineage>
        <taxon>Bacteria</taxon>
        <taxon>Pseudomonadati</taxon>
        <taxon>Pseudomonadota</taxon>
        <taxon>Gammaproteobacteria</taxon>
        <taxon>Methylohalomonadales</taxon>
        <taxon>Methylohalomonadaceae</taxon>
        <taxon>Methylohalomonas</taxon>
    </lineage>
</organism>
<dbReference type="Gene3D" id="3.40.1190.20">
    <property type="match status" value="1"/>
</dbReference>
<comment type="pathway">
    <text evidence="1">Cofactor biosynthesis; thiamine diphosphate biosynthesis.</text>
</comment>
<dbReference type="PANTHER" id="PTHR20858">
    <property type="entry name" value="PHOSPHOMETHYLPYRIMIDINE KINASE"/>
    <property type="match status" value="1"/>
</dbReference>
<evidence type="ECO:0000313" key="4">
    <source>
        <dbReference type="EMBL" id="MCS3903458.1"/>
    </source>
</evidence>
<dbReference type="Pfam" id="PF08543">
    <property type="entry name" value="Phos_pyr_kin"/>
    <property type="match status" value="1"/>
</dbReference>
<dbReference type="AlphaFoldDB" id="A0AAE3L484"/>
<dbReference type="CDD" id="cd01169">
    <property type="entry name" value="HMPP_kinase"/>
    <property type="match status" value="1"/>
</dbReference>
<dbReference type="InterPro" id="IPR004399">
    <property type="entry name" value="HMP/HMP-P_kinase_dom"/>
</dbReference>
<feature type="domain" description="Pyridoxamine kinase/Phosphomethylpyrimidine kinase" evidence="3">
    <location>
        <begin position="18"/>
        <end position="254"/>
    </location>
</feature>
<protein>
    <recommendedName>
        <fullName evidence="2">hydroxymethylpyrimidine kinase</fullName>
        <ecNumber evidence="2">2.7.1.49</ecNumber>
    </recommendedName>
</protein>
<evidence type="ECO:0000313" key="5">
    <source>
        <dbReference type="Proteomes" id="UP001204445"/>
    </source>
</evidence>
<dbReference type="NCBIfam" id="TIGR00097">
    <property type="entry name" value="HMP-P_kinase"/>
    <property type="match status" value="1"/>
</dbReference>
<evidence type="ECO:0000256" key="1">
    <source>
        <dbReference type="ARBA" id="ARBA00004948"/>
    </source>
</evidence>
<comment type="caution">
    <text evidence="4">The sequence shown here is derived from an EMBL/GenBank/DDBJ whole genome shotgun (WGS) entry which is preliminary data.</text>
</comment>
<evidence type="ECO:0000259" key="3">
    <source>
        <dbReference type="Pfam" id="PF08543"/>
    </source>
</evidence>
<dbReference type="GO" id="GO:0008972">
    <property type="term" value="F:phosphomethylpyrimidine kinase activity"/>
    <property type="evidence" value="ECO:0007669"/>
    <property type="project" value="InterPro"/>
</dbReference>
<evidence type="ECO:0000256" key="2">
    <source>
        <dbReference type="ARBA" id="ARBA00012135"/>
    </source>
</evidence>
<dbReference type="PANTHER" id="PTHR20858:SF17">
    <property type="entry name" value="HYDROXYMETHYLPYRIMIDINE_PHOSPHOMETHYLPYRIMIDINE KINASE THI20-RELATED"/>
    <property type="match status" value="1"/>
</dbReference>
<dbReference type="Proteomes" id="UP001204445">
    <property type="component" value="Unassembled WGS sequence"/>
</dbReference>
<dbReference type="InterPro" id="IPR029056">
    <property type="entry name" value="Ribokinase-like"/>
</dbReference>
<dbReference type="GO" id="GO:0009228">
    <property type="term" value="P:thiamine biosynthetic process"/>
    <property type="evidence" value="ECO:0007669"/>
    <property type="project" value="InterPro"/>
</dbReference>
<reference evidence="4" key="1">
    <citation type="submission" date="2022-08" db="EMBL/GenBank/DDBJ databases">
        <title>Genomic Encyclopedia of Type Strains, Phase III (KMG-III): the genomes of soil and plant-associated and newly described type strains.</title>
        <authorList>
            <person name="Whitman W."/>
        </authorList>
    </citation>
    <scope>NUCLEOTIDE SEQUENCE</scope>
    <source>
        <strain evidence="4">HMT 1</strain>
    </source>
</reference>
<sequence>MTEQNNPIPVVLVLAGHDPSGGAGIHADIEAIGQRGCHAASVITALTAQNTTRLTHVLPQDAGRFAEQLELIAEDMPLAACKIGVCPSAMVIDVIADFLDRHSDLPVVLDPVTVAGSGGEFLEDEALEHLRQQLLPRATLATPNAREARQISRQLGLPQAAAALLDSGANAVLITGGDEADAEVINTLYTATNEPQAFHYERLPGRFHGSGCTLAAAISADLARGENLVTAVMNGLDYTWHCLREAHAFGQAQQHPNRLYRQTP</sequence>
<keyword evidence="4" id="KW-0418">Kinase</keyword>
<dbReference type="GO" id="GO:0005829">
    <property type="term" value="C:cytosol"/>
    <property type="evidence" value="ECO:0007669"/>
    <property type="project" value="TreeGrafter"/>
</dbReference>
<dbReference type="EMBL" id="JANUCT010000008">
    <property type="protein sequence ID" value="MCS3903458.1"/>
    <property type="molecule type" value="Genomic_DNA"/>
</dbReference>
<dbReference type="GO" id="GO:0008902">
    <property type="term" value="F:hydroxymethylpyrimidine kinase activity"/>
    <property type="evidence" value="ECO:0007669"/>
    <property type="project" value="UniProtKB-EC"/>
</dbReference>
<proteinExistence type="predicted"/>
<gene>
    <name evidence="4" type="ORF">J2T55_001479</name>
</gene>
<dbReference type="SUPFAM" id="SSF53613">
    <property type="entry name" value="Ribokinase-like"/>
    <property type="match status" value="1"/>
</dbReference>
<dbReference type="InterPro" id="IPR013749">
    <property type="entry name" value="PM/HMP-P_kinase-1"/>
</dbReference>
<keyword evidence="5" id="KW-1185">Reference proteome</keyword>
<dbReference type="RefSeq" id="WP_259055239.1">
    <property type="nucleotide sequence ID" value="NZ_JANUCT010000008.1"/>
</dbReference>
<accession>A0AAE3L484</accession>